<dbReference type="CDD" id="cd00075">
    <property type="entry name" value="HATPase"/>
    <property type="match status" value="1"/>
</dbReference>
<dbReference type="InterPro" id="IPR007110">
    <property type="entry name" value="Ig-like_dom"/>
</dbReference>
<name>Q2FT10_METHJ</name>
<dbReference type="SMART" id="SM00091">
    <property type="entry name" value="PAS"/>
    <property type="match status" value="3"/>
</dbReference>
<evidence type="ECO:0000256" key="5">
    <source>
        <dbReference type="ARBA" id="ARBA00022777"/>
    </source>
</evidence>
<keyword evidence="4 12" id="KW-0808">Transferase</keyword>
<dbReference type="AlphaFoldDB" id="Q2FT10"/>
<evidence type="ECO:0000313" key="12">
    <source>
        <dbReference type="EMBL" id="ABD42087.1"/>
    </source>
</evidence>
<dbReference type="InterPro" id="IPR036890">
    <property type="entry name" value="HATPase_C_sf"/>
</dbReference>
<dbReference type="EnsemblBacteria" id="ABD42087">
    <property type="protein sequence ID" value="ABD42087"/>
    <property type="gene ID" value="Mhun_2385"/>
</dbReference>
<evidence type="ECO:0000259" key="11">
    <source>
        <dbReference type="PROSITE" id="PS50835"/>
    </source>
</evidence>
<dbReference type="GO" id="GO:0006355">
    <property type="term" value="P:regulation of DNA-templated transcription"/>
    <property type="evidence" value="ECO:0007669"/>
    <property type="project" value="InterPro"/>
</dbReference>
<dbReference type="Pfam" id="PF00989">
    <property type="entry name" value="PAS"/>
    <property type="match status" value="1"/>
</dbReference>
<feature type="domain" description="PAC" evidence="10">
    <location>
        <begin position="210"/>
        <end position="262"/>
    </location>
</feature>
<dbReference type="Pfam" id="PF13426">
    <property type="entry name" value="PAS_9"/>
    <property type="match status" value="1"/>
</dbReference>
<evidence type="ECO:0000256" key="6">
    <source>
        <dbReference type="PROSITE-ProRule" id="PRU00169"/>
    </source>
</evidence>
<feature type="domain" description="Histidine kinase" evidence="7">
    <location>
        <begin position="520"/>
        <end position="713"/>
    </location>
</feature>
<protein>
    <recommendedName>
        <fullName evidence="2">histidine kinase</fullName>
        <ecNumber evidence="2">2.7.13.3</ecNumber>
    </recommendedName>
</protein>
<feature type="modified residue" description="4-aspartylphosphate" evidence="6">
    <location>
        <position position="54"/>
    </location>
</feature>
<dbReference type="SUPFAM" id="SSF55785">
    <property type="entry name" value="PYP-like sensor domain (PAS domain)"/>
    <property type="match status" value="3"/>
</dbReference>
<keyword evidence="3 6" id="KW-0597">Phosphoprotein</keyword>
<evidence type="ECO:0000256" key="3">
    <source>
        <dbReference type="ARBA" id="ARBA00022553"/>
    </source>
</evidence>
<dbReference type="GO" id="GO:0004673">
    <property type="term" value="F:protein histidine kinase activity"/>
    <property type="evidence" value="ECO:0007669"/>
    <property type="project" value="UniProtKB-EC"/>
</dbReference>
<dbReference type="GeneID" id="3923283"/>
<dbReference type="PROSITE" id="PS50112">
    <property type="entry name" value="PAS"/>
    <property type="match status" value="3"/>
</dbReference>
<evidence type="ECO:0000259" key="7">
    <source>
        <dbReference type="PROSITE" id="PS50109"/>
    </source>
</evidence>
<evidence type="ECO:0000313" key="13">
    <source>
        <dbReference type="Proteomes" id="UP000001941"/>
    </source>
</evidence>
<dbReference type="PROSITE" id="PS50109">
    <property type="entry name" value="HIS_KIN"/>
    <property type="match status" value="1"/>
</dbReference>
<dbReference type="OrthoDB" id="8127at2157"/>
<dbReference type="PROSITE" id="PS50835">
    <property type="entry name" value="IG_LIKE"/>
    <property type="match status" value="1"/>
</dbReference>
<dbReference type="STRING" id="323259.Mhun_2385"/>
<dbReference type="InterPro" id="IPR052162">
    <property type="entry name" value="Sensor_kinase/Photoreceptor"/>
</dbReference>
<dbReference type="Pfam" id="PF00072">
    <property type="entry name" value="Response_reg"/>
    <property type="match status" value="1"/>
</dbReference>
<dbReference type="KEGG" id="mhu:Mhun_2385"/>
<dbReference type="InterPro" id="IPR000700">
    <property type="entry name" value="PAS-assoc_C"/>
</dbReference>
<dbReference type="PROSITE" id="PS50110">
    <property type="entry name" value="RESPONSE_REGULATORY"/>
    <property type="match status" value="1"/>
</dbReference>
<proteinExistence type="predicted"/>
<evidence type="ECO:0000256" key="1">
    <source>
        <dbReference type="ARBA" id="ARBA00000085"/>
    </source>
</evidence>
<dbReference type="Gene3D" id="3.30.450.20">
    <property type="entry name" value="PAS domain"/>
    <property type="match status" value="3"/>
</dbReference>
<organism evidence="12 13">
    <name type="scientific">Methanospirillum hungatei JF-1 (strain ATCC 27890 / DSM 864 / NBRC 100397 / JF-1)</name>
    <dbReference type="NCBI Taxonomy" id="323259"/>
    <lineage>
        <taxon>Archaea</taxon>
        <taxon>Methanobacteriati</taxon>
        <taxon>Methanobacteriota</taxon>
        <taxon>Stenosarchaea group</taxon>
        <taxon>Methanomicrobia</taxon>
        <taxon>Methanomicrobiales</taxon>
        <taxon>Methanospirillaceae</taxon>
        <taxon>Methanospirillum</taxon>
    </lineage>
</organism>
<dbReference type="eggNOG" id="arCOG02367">
    <property type="taxonomic scope" value="Archaea"/>
</dbReference>
<dbReference type="eggNOG" id="arCOG02385">
    <property type="taxonomic scope" value="Archaea"/>
</dbReference>
<gene>
    <name evidence="12" type="ordered locus">Mhun_2385</name>
</gene>
<evidence type="ECO:0000259" key="10">
    <source>
        <dbReference type="PROSITE" id="PS50113"/>
    </source>
</evidence>
<dbReference type="PANTHER" id="PTHR43304">
    <property type="entry name" value="PHYTOCHROME-LIKE PROTEIN CPH1"/>
    <property type="match status" value="1"/>
</dbReference>
<dbReference type="SMART" id="SM00086">
    <property type="entry name" value="PAC"/>
    <property type="match status" value="2"/>
</dbReference>
<evidence type="ECO:0000256" key="4">
    <source>
        <dbReference type="ARBA" id="ARBA00022679"/>
    </source>
</evidence>
<feature type="domain" description="PAS" evidence="9">
    <location>
        <begin position="282"/>
        <end position="335"/>
    </location>
</feature>
<dbReference type="InterPro" id="IPR001789">
    <property type="entry name" value="Sig_transdc_resp-reg_receiver"/>
</dbReference>
<feature type="domain" description="Response regulatory" evidence="8">
    <location>
        <begin position="4"/>
        <end position="119"/>
    </location>
</feature>
<dbReference type="Pfam" id="PF08447">
    <property type="entry name" value="PAS_3"/>
    <property type="match status" value="1"/>
</dbReference>
<dbReference type="SMART" id="SM00448">
    <property type="entry name" value="REC"/>
    <property type="match status" value="1"/>
</dbReference>
<dbReference type="InterPro" id="IPR000014">
    <property type="entry name" value="PAS"/>
</dbReference>
<dbReference type="RefSeq" id="WP_011449345.1">
    <property type="nucleotide sequence ID" value="NC_007796.1"/>
</dbReference>
<dbReference type="PANTHER" id="PTHR43304:SF1">
    <property type="entry name" value="PAC DOMAIN-CONTAINING PROTEIN"/>
    <property type="match status" value="1"/>
</dbReference>
<dbReference type="InterPro" id="IPR011006">
    <property type="entry name" value="CheY-like_superfamily"/>
</dbReference>
<dbReference type="InterPro" id="IPR013767">
    <property type="entry name" value="PAS_fold"/>
</dbReference>
<dbReference type="Proteomes" id="UP000001941">
    <property type="component" value="Chromosome"/>
</dbReference>
<dbReference type="EC" id="2.7.13.3" evidence="2"/>
<evidence type="ECO:0000256" key="2">
    <source>
        <dbReference type="ARBA" id="ARBA00012438"/>
    </source>
</evidence>
<dbReference type="SUPFAM" id="SSF55874">
    <property type="entry name" value="ATPase domain of HSP90 chaperone/DNA topoisomerase II/histidine kinase"/>
    <property type="match status" value="1"/>
</dbReference>
<dbReference type="InterPro" id="IPR003594">
    <property type="entry name" value="HATPase_dom"/>
</dbReference>
<reference evidence="13" key="1">
    <citation type="journal article" date="2016" name="Stand. Genomic Sci.">
        <title>Complete genome sequence of Methanospirillum hungatei type strain JF1.</title>
        <authorList>
            <person name="Gunsalus R.P."/>
            <person name="Cook L.E."/>
            <person name="Crable B."/>
            <person name="Rohlin L."/>
            <person name="McDonald E."/>
            <person name="Mouttaki H."/>
            <person name="Sieber J.R."/>
            <person name="Poweleit N."/>
            <person name="Zhou H."/>
            <person name="Lapidus A.L."/>
            <person name="Daligault H.E."/>
            <person name="Land M."/>
            <person name="Gilna P."/>
            <person name="Ivanova N."/>
            <person name="Kyrpides N."/>
            <person name="Culley D.E."/>
            <person name="McInerney M.J."/>
        </authorList>
    </citation>
    <scope>NUCLEOTIDE SEQUENCE [LARGE SCALE GENOMIC DNA]</scope>
    <source>
        <strain evidence="13">ATCC 27890 / DSM 864 / NBRC 100397 / JF-1</strain>
    </source>
</reference>
<evidence type="ECO:0000259" key="9">
    <source>
        <dbReference type="PROSITE" id="PS50112"/>
    </source>
</evidence>
<keyword evidence="5 12" id="KW-0418">Kinase</keyword>
<dbReference type="Gene3D" id="3.30.565.10">
    <property type="entry name" value="Histidine kinase-like ATPase, C-terminal domain"/>
    <property type="match status" value="1"/>
</dbReference>
<dbReference type="CDD" id="cd00130">
    <property type="entry name" value="PAS"/>
    <property type="match status" value="3"/>
</dbReference>
<dbReference type="InterPro" id="IPR001610">
    <property type="entry name" value="PAC"/>
</dbReference>
<dbReference type="Gene3D" id="3.40.50.2300">
    <property type="match status" value="1"/>
</dbReference>
<sequence length="720" mass="83333">MTISILYVDDDTDYHIIVSKFFKREADLSVTFCSTAHAALDLLEHELFDVIVSDYLMPVMDGISLLKEVRKRYGRLPFILFTGRGREEVVIQAINNGVDYYLQKGGDFLGQFTDLIHKIRSLYEKNAIENLARENERRFRKTLDRIHMVAFHLDENGIVQYCNDYLLSLTGWTRDEFLHKDFFEMAVPPDLREMKKRLYKEAVSKESISQHEEMKILLRSGEIRDLDIINTDMRDEKGRFLGYMCIGEDVTEKKRVRNEALSWKQRYEKLTARTGQIAYEYDIDNDILLMDESAGHVIGYAPEELRNGKELWMNIIHPDDYQNVFDTFSRAVSESEEFDISYRIKHKNGRYIWIQIQGFFDPAPDTRSKIIGIISDITREKEAEIALLKSEEKFKLYLEKAPYLVVIFDRYGRISYTNPAGEQLTGYSSAEITQMSVFDLILPEEVPETRIVFETLFERGYVHKNVTLIGKNKNIVYVEADAILLEGGEVLGFCLDITENVVNEKKISEISRKLRLLQSITRHDVMNVVTSIRGYMLLLNDFEDPAERERIFDTIIGFLKRIENLVNFSREYEQIGVHSPTWQNVAHLIEHIHTSNIPVRCAIPQDLALYADPMLDHVFANLYHNSVNHGGDVTEISCYMGIDEQGIRIIWEDNGVGIPSEEKDRIFILGYGKNSGFGLYFISEVLAMTGISITETGEYGKGARFEISVPRAMYRFESEQ</sequence>
<accession>Q2FT10</accession>
<keyword evidence="13" id="KW-1185">Reference proteome</keyword>
<dbReference type="InterPro" id="IPR035965">
    <property type="entry name" value="PAS-like_dom_sf"/>
</dbReference>
<dbReference type="NCBIfam" id="TIGR00229">
    <property type="entry name" value="sensory_box"/>
    <property type="match status" value="3"/>
</dbReference>
<feature type="domain" description="PAS" evidence="9">
    <location>
        <begin position="135"/>
        <end position="206"/>
    </location>
</feature>
<dbReference type="Pfam" id="PF02518">
    <property type="entry name" value="HATPase_c"/>
    <property type="match status" value="1"/>
</dbReference>
<feature type="domain" description="Ig-like" evidence="11">
    <location>
        <begin position="613"/>
        <end position="699"/>
    </location>
</feature>
<dbReference type="InterPro" id="IPR013655">
    <property type="entry name" value="PAS_fold_3"/>
</dbReference>
<evidence type="ECO:0000259" key="8">
    <source>
        <dbReference type="PROSITE" id="PS50110"/>
    </source>
</evidence>
<dbReference type="GO" id="GO:0000160">
    <property type="term" value="P:phosphorelay signal transduction system"/>
    <property type="evidence" value="ECO:0007669"/>
    <property type="project" value="InterPro"/>
</dbReference>
<dbReference type="PROSITE" id="PS50113">
    <property type="entry name" value="PAC"/>
    <property type="match status" value="2"/>
</dbReference>
<dbReference type="EMBL" id="CP000254">
    <property type="protein sequence ID" value="ABD42087.1"/>
    <property type="molecule type" value="Genomic_DNA"/>
</dbReference>
<dbReference type="InterPro" id="IPR005467">
    <property type="entry name" value="His_kinase_dom"/>
</dbReference>
<dbReference type="InParanoid" id="Q2FT10"/>
<dbReference type="HOGENOM" id="CLU_000445_114_58_2"/>
<dbReference type="SMART" id="SM00387">
    <property type="entry name" value="HATPase_c"/>
    <property type="match status" value="1"/>
</dbReference>
<dbReference type="eggNOG" id="arCOG06192">
    <property type="taxonomic scope" value="Archaea"/>
</dbReference>
<dbReference type="SUPFAM" id="SSF52172">
    <property type="entry name" value="CheY-like"/>
    <property type="match status" value="1"/>
</dbReference>
<comment type="catalytic activity">
    <reaction evidence="1">
        <text>ATP + protein L-histidine = ADP + protein N-phospho-L-histidine.</text>
        <dbReference type="EC" id="2.7.13.3"/>
    </reaction>
</comment>
<feature type="domain" description="PAC" evidence="10">
    <location>
        <begin position="338"/>
        <end position="389"/>
    </location>
</feature>
<feature type="domain" description="PAS" evidence="9">
    <location>
        <begin position="390"/>
        <end position="460"/>
    </location>
</feature>